<dbReference type="Gene3D" id="3.10.105.10">
    <property type="entry name" value="Dipeptide-binding Protein, Domain 3"/>
    <property type="match status" value="1"/>
</dbReference>
<gene>
    <name evidence="4" type="ORF">KUL25_10085</name>
</gene>
<comment type="subcellular location">
    <subcellularLocation>
        <location evidence="1">Periplasm</location>
    </subcellularLocation>
</comment>
<dbReference type="PIRSF" id="PIRSF002741">
    <property type="entry name" value="MppA"/>
    <property type="match status" value="1"/>
</dbReference>
<evidence type="ECO:0000313" key="5">
    <source>
        <dbReference type="Proteomes" id="UP000693972"/>
    </source>
</evidence>
<dbReference type="PROSITE" id="PS51318">
    <property type="entry name" value="TAT"/>
    <property type="match status" value="1"/>
</dbReference>
<accession>A0A975YI07</accession>
<proteinExistence type="inferred from homology"/>
<dbReference type="InterPro" id="IPR000914">
    <property type="entry name" value="SBP_5_dom"/>
</dbReference>
<evidence type="ECO:0000259" key="3">
    <source>
        <dbReference type="Pfam" id="PF00496"/>
    </source>
</evidence>
<dbReference type="InterPro" id="IPR006311">
    <property type="entry name" value="TAT_signal"/>
</dbReference>
<dbReference type="Proteomes" id="UP000693972">
    <property type="component" value="Unassembled WGS sequence"/>
</dbReference>
<keyword evidence="5" id="KW-1185">Reference proteome</keyword>
<evidence type="ECO:0000313" key="4">
    <source>
        <dbReference type="EMBL" id="QXL90007.1"/>
    </source>
</evidence>
<comment type="similarity">
    <text evidence="2">Belongs to the bacterial solute-binding protein 5 family.</text>
</comment>
<dbReference type="PANTHER" id="PTHR30290">
    <property type="entry name" value="PERIPLASMIC BINDING COMPONENT OF ABC TRANSPORTER"/>
    <property type="match status" value="1"/>
</dbReference>
<reference evidence="4 5" key="1">
    <citation type="submission" date="2021-07" db="EMBL/GenBank/DDBJ databases">
        <title>Karlodiniumbacter phycospheric gen. nov., sp. nov., a phycosphere bacterium isolated from karlodinium veneficum.</title>
        <authorList>
            <person name="Peng Y."/>
            <person name="Jiang L."/>
            <person name="Lee J."/>
        </authorList>
    </citation>
    <scope>NUCLEOTIDE SEQUENCE</scope>
    <source>
        <strain evidence="4 5">N5</strain>
    </source>
</reference>
<dbReference type="Pfam" id="PF00496">
    <property type="entry name" value="SBP_bac_5"/>
    <property type="match status" value="1"/>
</dbReference>
<dbReference type="InterPro" id="IPR030678">
    <property type="entry name" value="Peptide/Ni-bd"/>
</dbReference>
<feature type="domain" description="Solute-binding protein family 5" evidence="3">
    <location>
        <begin position="81"/>
        <end position="439"/>
    </location>
</feature>
<dbReference type="RefSeq" id="WP_257894840.1">
    <property type="nucleotide sequence ID" value="NZ_JAIMBW010000001.1"/>
</dbReference>
<dbReference type="GO" id="GO:0015833">
    <property type="term" value="P:peptide transport"/>
    <property type="evidence" value="ECO:0007669"/>
    <property type="project" value="TreeGrafter"/>
</dbReference>
<dbReference type="EMBL" id="CP078073">
    <property type="protein sequence ID" value="QXL90007.1"/>
    <property type="molecule type" value="Genomic_DNA"/>
</dbReference>
<sequence length="518" mass="56612">MDRREFLTRATALGVTAVGAYALIGAAPARADGHIATGGTLRIQQDVRALKDPPTYDWPQMANVSRGWLEYLVQYNADGVFEPRLLTSWEVNDDATQYVLNLRQGVQWSDGTPFTSADVAYNITRWCDASMEGNSMASRMAALMEGDAARDGAIEVVDEHTVRLNLSRPDITILPTMSDYAAAIVQNGFTGNPSDNTVGTGPYRLVSLEVGVGAVVERNTDHTWWGEGTGAFLDRIEYIDLGQDQAAHIAAVEAGEVDMLYETLGDFIDVMDAIGWTKSEAISANSLVLRTNQTNAPYDDVRVRRALALATDNRVLMELGVNGLGTVAENHHVCPIHPEYADIGPAVQDVAAAQALMEEAGATDFEHELISIDDSWRRPTTDALAAQLRDAGFNVTRTIIPGSTFWNDWANYPFSSTDWGHRPLGVQNLTLAYTTGAAWNETGFANAEFDSLLADASAIADAEARSELMAQIEQIMIDEGVVIQPFWRSIYRHYTDNVVGAETHPIFEIHVHKLGFAA</sequence>
<dbReference type="GO" id="GO:0030288">
    <property type="term" value="C:outer membrane-bounded periplasmic space"/>
    <property type="evidence" value="ECO:0007669"/>
    <property type="project" value="UniProtKB-ARBA"/>
</dbReference>
<protein>
    <submittedName>
        <fullName evidence="4">ABC transporter substrate-binding protein</fullName>
    </submittedName>
</protein>
<organism evidence="4">
    <name type="scientific">Gymnodinialimonas phycosphaerae</name>
    <dbReference type="NCBI Taxonomy" id="2841589"/>
    <lineage>
        <taxon>Bacteria</taxon>
        <taxon>Pseudomonadati</taxon>
        <taxon>Pseudomonadota</taxon>
        <taxon>Alphaproteobacteria</taxon>
        <taxon>Rhodobacterales</taxon>
        <taxon>Paracoccaceae</taxon>
        <taxon>Gymnodinialimonas</taxon>
    </lineage>
</organism>
<name>A0A975YI07_9RHOB</name>
<dbReference type="CDD" id="cd08503">
    <property type="entry name" value="PBP2_NikA_DppA_OppA_like_17"/>
    <property type="match status" value="1"/>
</dbReference>
<evidence type="ECO:0000256" key="1">
    <source>
        <dbReference type="ARBA" id="ARBA00004418"/>
    </source>
</evidence>
<dbReference type="GO" id="GO:1904680">
    <property type="term" value="F:peptide transmembrane transporter activity"/>
    <property type="evidence" value="ECO:0007669"/>
    <property type="project" value="TreeGrafter"/>
</dbReference>
<evidence type="ECO:0000256" key="2">
    <source>
        <dbReference type="ARBA" id="ARBA00005695"/>
    </source>
</evidence>
<dbReference type="EMBL" id="JAIMBW010000001">
    <property type="protein sequence ID" value="MBY4893113.1"/>
    <property type="molecule type" value="Genomic_DNA"/>
</dbReference>
<dbReference type="InterPro" id="IPR039424">
    <property type="entry name" value="SBP_5"/>
</dbReference>
<dbReference type="AlphaFoldDB" id="A0A975YI07"/>
<dbReference type="GO" id="GO:0043190">
    <property type="term" value="C:ATP-binding cassette (ABC) transporter complex"/>
    <property type="evidence" value="ECO:0007669"/>
    <property type="project" value="InterPro"/>
</dbReference>
<dbReference type="Gene3D" id="3.40.190.10">
    <property type="entry name" value="Periplasmic binding protein-like II"/>
    <property type="match status" value="1"/>
</dbReference>
<dbReference type="SUPFAM" id="SSF53850">
    <property type="entry name" value="Periplasmic binding protein-like II"/>
    <property type="match status" value="1"/>
</dbReference>